<evidence type="ECO:0000313" key="1">
    <source>
        <dbReference type="EMBL" id="MBC8530789.1"/>
    </source>
</evidence>
<organism evidence="1 2">
    <name type="scientific">Gehongia tenuis</name>
    <dbReference type="NCBI Taxonomy" id="2763655"/>
    <lineage>
        <taxon>Bacteria</taxon>
        <taxon>Bacillati</taxon>
        <taxon>Bacillota</taxon>
        <taxon>Clostridia</taxon>
        <taxon>Christensenellales</taxon>
        <taxon>Christensenellaceae</taxon>
        <taxon>Gehongia</taxon>
    </lineage>
</organism>
<protein>
    <submittedName>
        <fullName evidence="1">Spore coat associated protein CotJA</fullName>
    </submittedName>
</protein>
<dbReference type="AlphaFoldDB" id="A0A926D4J8"/>
<gene>
    <name evidence="1" type="ORF">H8696_02910</name>
</gene>
<proteinExistence type="predicted"/>
<sequence>MEYNQHYACPLGYPASQVGYASATFQQAGQTYGPEQALAAGTLYPELDLPYGVYQNYRAGSEPV</sequence>
<reference evidence="1" key="1">
    <citation type="submission" date="2020-08" db="EMBL/GenBank/DDBJ databases">
        <title>Genome public.</title>
        <authorList>
            <person name="Liu C."/>
            <person name="Sun Q."/>
        </authorList>
    </citation>
    <scope>NUCLEOTIDE SEQUENCE</scope>
    <source>
        <strain evidence="1">NSJ-53</strain>
    </source>
</reference>
<comment type="caution">
    <text evidence="1">The sequence shown here is derived from an EMBL/GenBank/DDBJ whole genome shotgun (WGS) entry which is preliminary data.</text>
</comment>
<dbReference type="EMBL" id="JACRSR010000001">
    <property type="protein sequence ID" value="MBC8530789.1"/>
    <property type="molecule type" value="Genomic_DNA"/>
</dbReference>
<keyword evidence="2" id="KW-1185">Reference proteome</keyword>
<accession>A0A926D4J8</accession>
<dbReference type="RefSeq" id="WP_249314777.1">
    <property type="nucleotide sequence ID" value="NZ_JACRSR010000001.1"/>
</dbReference>
<name>A0A926D4J8_9FIRM</name>
<dbReference type="Proteomes" id="UP000623172">
    <property type="component" value="Unassembled WGS sequence"/>
</dbReference>
<evidence type="ECO:0000313" key="2">
    <source>
        <dbReference type="Proteomes" id="UP000623172"/>
    </source>
</evidence>
<dbReference type="InterPro" id="IPR020256">
    <property type="entry name" value="Spore_coat_CotJA"/>
</dbReference>
<dbReference type="Pfam" id="PF11007">
    <property type="entry name" value="CotJA"/>
    <property type="match status" value="1"/>
</dbReference>